<comment type="similarity">
    <text evidence="2">Belongs to the ORC6 family.</text>
</comment>
<dbReference type="GO" id="GO:0005664">
    <property type="term" value="C:nuclear origin of replication recognition complex"/>
    <property type="evidence" value="ECO:0007669"/>
    <property type="project" value="InterPro"/>
</dbReference>
<dbReference type="AlphaFoldDB" id="A0A4Z1PFK5"/>
<feature type="compositionally biased region" description="Low complexity" evidence="6">
    <location>
        <begin position="155"/>
        <end position="179"/>
    </location>
</feature>
<feature type="compositionally biased region" description="Acidic residues" evidence="6">
    <location>
        <begin position="333"/>
        <end position="353"/>
    </location>
</feature>
<organism evidence="8 9">
    <name type="scientific">Venturia nashicola</name>
    <dbReference type="NCBI Taxonomy" id="86259"/>
    <lineage>
        <taxon>Eukaryota</taxon>
        <taxon>Fungi</taxon>
        <taxon>Dikarya</taxon>
        <taxon>Ascomycota</taxon>
        <taxon>Pezizomycotina</taxon>
        <taxon>Dothideomycetes</taxon>
        <taxon>Pleosporomycetidae</taxon>
        <taxon>Venturiales</taxon>
        <taxon>Venturiaceae</taxon>
        <taxon>Venturia</taxon>
    </lineage>
</organism>
<keyword evidence="5" id="KW-0539">Nucleus</keyword>
<dbReference type="Proteomes" id="UP000298493">
    <property type="component" value="Unassembled WGS sequence"/>
</dbReference>
<dbReference type="GO" id="GO:0003677">
    <property type="term" value="F:DNA binding"/>
    <property type="evidence" value="ECO:0007669"/>
    <property type="project" value="UniProtKB-KW"/>
</dbReference>
<dbReference type="STRING" id="86259.A0A4Z1PFK5"/>
<feature type="region of interest" description="Disordered" evidence="6">
    <location>
        <begin position="333"/>
        <end position="382"/>
    </location>
</feature>
<feature type="region of interest" description="Disordered" evidence="6">
    <location>
        <begin position="134"/>
        <end position="183"/>
    </location>
</feature>
<dbReference type="EMBL" id="SNSC02000009">
    <property type="protein sequence ID" value="TID21695.1"/>
    <property type="molecule type" value="Genomic_DNA"/>
</dbReference>
<keyword evidence="3" id="KW-0235">DNA replication</keyword>
<evidence type="ECO:0000259" key="7">
    <source>
        <dbReference type="Pfam" id="PF05460"/>
    </source>
</evidence>
<comment type="subcellular location">
    <subcellularLocation>
        <location evidence="1">Nucleus</location>
    </subcellularLocation>
</comment>
<evidence type="ECO:0000313" key="9">
    <source>
        <dbReference type="Proteomes" id="UP000298493"/>
    </source>
</evidence>
<evidence type="ECO:0000313" key="8">
    <source>
        <dbReference type="EMBL" id="TID21695.1"/>
    </source>
</evidence>
<name>A0A4Z1PFK5_9PEZI</name>
<gene>
    <name evidence="8" type="ORF">E6O75_ATG05090</name>
</gene>
<evidence type="ECO:0000256" key="6">
    <source>
        <dbReference type="SAM" id="MobiDB-lite"/>
    </source>
</evidence>
<dbReference type="Pfam" id="PF05460">
    <property type="entry name" value="ORC6"/>
    <property type="match status" value="1"/>
</dbReference>
<keyword evidence="4" id="KW-0238">DNA-binding</keyword>
<accession>A0A4Z1PFK5</accession>
<evidence type="ECO:0000256" key="3">
    <source>
        <dbReference type="ARBA" id="ARBA00022705"/>
    </source>
</evidence>
<feature type="region of interest" description="Disordered" evidence="6">
    <location>
        <begin position="1"/>
        <end position="23"/>
    </location>
</feature>
<protein>
    <submittedName>
        <fullName evidence="8">Origin recognition complex subunit 6-domain-containing protein</fullName>
    </submittedName>
</protein>
<evidence type="ECO:0000256" key="2">
    <source>
        <dbReference type="ARBA" id="ARBA00010840"/>
    </source>
</evidence>
<feature type="compositionally biased region" description="Basic and acidic residues" evidence="6">
    <location>
        <begin position="134"/>
        <end position="145"/>
    </location>
</feature>
<evidence type="ECO:0000256" key="1">
    <source>
        <dbReference type="ARBA" id="ARBA00004123"/>
    </source>
</evidence>
<dbReference type="InterPro" id="IPR008721">
    <property type="entry name" value="ORC6_cyclin_first"/>
</dbReference>
<reference evidence="8 9" key="1">
    <citation type="submission" date="2019-04" db="EMBL/GenBank/DDBJ databases">
        <title>High contiguity whole genome sequence and gene annotation resource for two Venturia nashicola isolates.</title>
        <authorList>
            <person name="Prokchorchik M."/>
            <person name="Won K."/>
            <person name="Lee Y."/>
            <person name="Choi E.D."/>
            <person name="Segonzac C."/>
            <person name="Sohn K.H."/>
        </authorList>
    </citation>
    <scope>NUCLEOTIDE SEQUENCE [LARGE SCALE GENOMIC DNA]</scope>
    <source>
        <strain evidence="8 9">PRI2</strain>
    </source>
</reference>
<sequence>MKGKLRSVLQLPPRTPPTKRLASPRLVQDESCRASFKMSRAVQNDMVSLLPSITLPLPPELVNLAVSLLAQSRTKASTLKQDEEIARGYACAHVACERLKQALHLPAIVPRPPCPPRTYKKVFAYLNTVLATKREAGPAEPETPKRSRTTSAKATPLKPTPSKTRTPRSTAKRSSAASSDEPEWMMTAIRTLCQALKTPNAAPHVFTGVSTVLNTIKKRENDPGPPLRKRPRLLSAPAANETATPAPTFEAKRIPALIAVVTMYTLSALTAPPSPEEYTALRDTAIKSLLKSVPEIKSDTTELVVDIEAFMREATNGWLEMEWYQNIQPAQYSEDEVEQNLGDDGDEEEDDEGGAVATKASRRREQQKNNRTNNLAAPKRAFGTMMTDATDWLSDERRANYRQWKSKIVQQIDKIEKDRA</sequence>
<comment type="caution">
    <text evidence="8">The sequence shown here is derived from an EMBL/GenBank/DDBJ whole genome shotgun (WGS) entry which is preliminary data.</text>
</comment>
<evidence type="ECO:0000256" key="4">
    <source>
        <dbReference type="ARBA" id="ARBA00023125"/>
    </source>
</evidence>
<dbReference type="GO" id="GO:0006260">
    <property type="term" value="P:DNA replication"/>
    <property type="evidence" value="ECO:0007669"/>
    <property type="project" value="UniProtKB-KW"/>
</dbReference>
<evidence type="ECO:0000256" key="5">
    <source>
        <dbReference type="ARBA" id="ARBA00023242"/>
    </source>
</evidence>
<proteinExistence type="inferred from homology"/>
<feature type="domain" description="ORC6 first cyclin-like" evidence="7">
    <location>
        <begin position="48"/>
        <end position="133"/>
    </location>
</feature>
<keyword evidence="9" id="KW-1185">Reference proteome</keyword>